<sequence length="131" mass="13625">MKMKLKTLGITAAAVAFAGTAFMTGTAVAGETTAQPAAQSANTAAKAYPKDCSRGLSPYKVKANVKQRTHPKSSATAVALWTTSEKGKICNDGKSYNGGTYTKCGKKSNNWVYAAAGGRVGWVPETCVKGR</sequence>
<dbReference type="InterPro" id="IPR001452">
    <property type="entry name" value="SH3_domain"/>
</dbReference>
<proteinExistence type="predicted"/>
<dbReference type="InterPro" id="IPR036028">
    <property type="entry name" value="SH3-like_dom_sf"/>
</dbReference>
<evidence type="ECO:0000313" key="5">
    <source>
        <dbReference type="Proteomes" id="UP001500016"/>
    </source>
</evidence>
<dbReference type="Proteomes" id="UP001500016">
    <property type="component" value="Unassembled WGS sequence"/>
</dbReference>
<organism evidence="4 5">
    <name type="scientific">Streptomyces albiaxialis</name>
    <dbReference type="NCBI Taxonomy" id="329523"/>
    <lineage>
        <taxon>Bacteria</taxon>
        <taxon>Bacillati</taxon>
        <taxon>Actinomycetota</taxon>
        <taxon>Actinomycetes</taxon>
        <taxon>Kitasatosporales</taxon>
        <taxon>Streptomycetaceae</taxon>
        <taxon>Streptomyces</taxon>
    </lineage>
</organism>
<protein>
    <recommendedName>
        <fullName evidence="3">SH3 domain-containing protein</fullName>
    </recommendedName>
</protein>
<name>A0ABN2WVW9_9ACTN</name>
<evidence type="ECO:0000313" key="4">
    <source>
        <dbReference type="EMBL" id="GAA2100218.1"/>
    </source>
</evidence>
<feature type="signal peptide" evidence="2">
    <location>
        <begin position="1"/>
        <end position="29"/>
    </location>
</feature>
<evidence type="ECO:0000256" key="2">
    <source>
        <dbReference type="SAM" id="SignalP"/>
    </source>
</evidence>
<evidence type="ECO:0000259" key="3">
    <source>
        <dbReference type="Pfam" id="PF07653"/>
    </source>
</evidence>
<dbReference type="EMBL" id="BAAAPE010000022">
    <property type="protein sequence ID" value="GAA2100218.1"/>
    <property type="molecule type" value="Genomic_DNA"/>
</dbReference>
<dbReference type="RefSeq" id="WP_344534424.1">
    <property type="nucleotide sequence ID" value="NZ_BAAAPE010000022.1"/>
</dbReference>
<reference evidence="4 5" key="1">
    <citation type="journal article" date="2019" name="Int. J. Syst. Evol. Microbiol.">
        <title>The Global Catalogue of Microorganisms (GCM) 10K type strain sequencing project: providing services to taxonomists for standard genome sequencing and annotation.</title>
        <authorList>
            <consortium name="The Broad Institute Genomics Platform"/>
            <consortium name="The Broad Institute Genome Sequencing Center for Infectious Disease"/>
            <person name="Wu L."/>
            <person name="Ma J."/>
        </authorList>
    </citation>
    <scope>NUCLEOTIDE SEQUENCE [LARGE SCALE GENOMIC DNA]</scope>
    <source>
        <strain evidence="4 5">JCM 15478</strain>
    </source>
</reference>
<feature type="domain" description="SH3" evidence="3">
    <location>
        <begin position="105"/>
        <end position="129"/>
    </location>
</feature>
<keyword evidence="2" id="KW-0732">Signal</keyword>
<keyword evidence="5" id="KW-1185">Reference proteome</keyword>
<comment type="caution">
    <text evidence="4">The sequence shown here is derived from an EMBL/GenBank/DDBJ whole genome shotgun (WGS) entry which is preliminary data.</text>
</comment>
<dbReference type="SUPFAM" id="SSF50044">
    <property type="entry name" value="SH3-domain"/>
    <property type="match status" value="1"/>
</dbReference>
<accession>A0ABN2WVW9</accession>
<feature type="chain" id="PRO_5047474081" description="SH3 domain-containing protein" evidence="2">
    <location>
        <begin position="30"/>
        <end position="131"/>
    </location>
</feature>
<evidence type="ECO:0000256" key="1">
    <source>
        <dbReference type="ARBA" id="ARBA00022443"/>
    </source>
</evidence>
<keyword evidence="1" id="KW-0728">SH3 domain</keyword>
<gene>
    <name evidence="4" type="ORF">GCM10009801_72580</name>
</gene>
<dbReference type="Pfam" id="PF07653">
    <property type="entry name" value="SH3_2"/>
    <property type="match status" value="1"/>
</dbReference>